<organism evidence="4 5">
    <name type="scientific">Limosilactobacillus mucosae DSM 13345</name>
    <dbReference type="NCBI Taxonomy" id="1423771"/>
    <lineage>
        <taxon>Bacteria</taxon>
        <taxon>Bacillati</taxon>
        <taxon>Bacillota</taxon>
        <taxon>Bacilli</taxon>
        <taxon>Lactobacillales</taxon>
        <taxon>Lactobacillaceae</taxon>
        <taxon>Limosilactobacillus</taxon>
    </lineage>
</organism>
<dbReference type="CDD" id="cd04194">
    <property type="entry name" value="GT8_A4GalT_like"/>
    <property type="match status" value="1"/>
</dbReference>
<dbReference type="PATRIC" id="fig|1423771.3.peg.1652"/>
<evidence type="ECO:0000256" key="3">
    <source>
        <dbReference type="ARBA" id="ARBA00022723"/>
    </source>
</evidence>
<keyword evidence="2 4" id="KW-0808">Transferase</keyword>
<dbReference type="Gene3D" id="3.90.550.10">
    <property type="entry name" value="Spore Coat Polysaccharide Biosynthesis Protein SpsA, Chain A"/>
    <property type="match status" value="1"/>
</dbReference>
<protein>
    <submittedName>
        <fullName evidence="4">Lipopolysaccharide glycosyltransferase</fullName>
    </submittedName>
</protein>
<reference evidence="4 5" key="1">
    <citation type="journal article" date="2015" name="Genome Announc.">
        <title>Expanding the biotechnology potential of lactobacilli through comparative genomics of 213 strains and associated genera.</title>
        <authorList>
            <person name="Sun Z."/>
            <person name="Harris H.M."/>
            <person name="McCann A."/>
            <person name="Guo C."/>
            <person name="Argimon S."/>
            <person name="Zhang W."/>
            <person name="Yang X."/>
            <person name="Jeffery I.B."/>
            <person name="Cooney J.C."/>
            <person name="Kagawa T.F."/>
            <person name="Liu W."/>
            <person name="Song Y."/>
            <person name="Salvetti E."/>
            <person name="Wrobel A."/>
            <person name="Rasinkangas P."/>
            <person name="Parkhill J."/>
            <person name="Rea M.C."/>
            <person name="O'Sullivan O."/>
            <person name="Ritari J."/>
            <person name="Douillard F.P."/>
            <person name="Paul Ross R."/>
            <person name="Yang R."/>
            <person name="Briner A.E."/>
            <person name="Felis G.E."/>
            <person name="de Vos W.M."/>
            <person name="Barrangou R."/>
            <person name="Klaenhammer T.R."/>
            <person name="Caufield P.W."/>
            <person name="Cui Y."/>
            <person name="Zhang H."/>
            <person name="O'Toole P.W."/>
        </authorList>
    </citation>
    <scope>NUCLEOTIDE SEQUENCE [LARGE SCALE GENOMIC DNA]</scope>
    <source>
        <strain evidence="4 5">DSM 13345</strain>
    </source>
</reference>
<keyword evidence="1" id="KW-0328">Glycosyltransferase</keyword>
<dbReference type="InterPro" id="IPR050748">
    <property type="entry name" value="Glycosyltrans_8_dom-fam"/>
</dbReference>
<gene>
    <name evidence="4" type="ORF">FC47_GL001616</name>
</gene>
<dbReference type="Proteomes" id="UP000050901">
    <property type="component" value="Unassembled WGS sequence"/>
</dbReference>
<evidence type="ECO:0000256" key="2">
    <source>
        <dbReference type="ARBA" id="ARBA00022679"/>
    </source>
</evidence>
<evidence type="ECO:0000313" key="4">
    <source>
        <dbReference type="EMBL" id="KRL26354.1"/>
    </source>
</evidence>
<dbReference type="PANTHER" id="PTHR13778">
    <property type="entry name" value="GLYCOSYLTRANSFERASE 8 DOMAIN-CONTAINING PROTEIN"/>
    <property type="match status" value="1"/>
</dbReference>
<dbReference type="PANTHER" id="PTHR13778:SF47">
    <property type="entry name" value="LIPOPOLYSACCHARIDE 1,3-GALACTOSYLTRANSFERASE"/>
    <property type="match status" value="1"/>
</dbReference>
<dbReference type="EMBL" id="AZEQ01000005">
    <property type="protein sequence ID" value="KRL26354.1"/>
    <property type="molecule type" value="Genomic_DNA"/>
</dbReference>
<dbReference type="AlphaFoldDB" id="A0A0R1P8L2"/>
<accession>A0A0R1P8L2</accession>
<evidence type="ECO:0000313" key="5">
    <source>
        <dbReference type="Proteomes" id="UP000050901"/>
    </source>
</evidence>
<dbReference type="InterPro" id="IPR029044">
    <property type="entry name" value="Nucleotide-diphossugar_trans"/>
</dbReference>
<dbReference type="SUPFAM" id="SSF53448">
    <property type="entry name" value="Nucleotide-diphospho-sugar transferases"/>
    <property type="match status" value="1"/>
</dbReference>
<evidence type="ECO:0000256" key="1">
    <source>
        <dbReference type="ARBA" id="ARBA00022676"/>
    </source>
</evidence>
<name>A0A0R1P8L2_LIMMU</name>
<keyword evidence="3" id="KW-0479">Metal-binding</keyword>
<dbReference type="GO" id="GO:0046872">
    <property type="term" value="F:metal ion binding"/>
    <property type="evidence" value="ECO:0007669"/>
    <property type="project" value="UniProtKB-KW"/>
</dbReference>
<sequence length="291" mass="34073">MKILNLLFSIDDRFWRQMLTVLNSIRLNSQPRPLDVYVIQSQELVHTPEIRKTCELWGMNYHPIIIRDEEFDQAPVTDRYPKTIYYRLLAHQYLPKQLHRILYLDADVLCINDIGPLYDTDLDGYLYASAIHTGLTGTTEVINKIRLQNFDADGYYNSGVLLMNLDLIRQRVHAEDIYEYIREHVLLLPDQDVLNALYGKDIKTVPDQLYNFDARKGQTYETISFGEWTLDWVIKHTVILHYCGRHKPWLVDKNTGRYTALYKNYFQMTQRALKQVAVSQAAPTATALQPD</sequence>
<dbReference type="GO" id="GO:0016757">
    <property type="term" value="F:glycosyltransferase activity"/>
    <property type="evidence" value="ECO:0007669"/>
    <property type="project" value="UniProtKB-KW"/>
</dbReference>
<proteinExistence type="predicted"/>
<comment type="caution">
    <text evidence="4">The sequence shown here is derived from an EMBL/GenBank/DDBJ whole genome shotgun (WGS) entry which is preliminary data.</text>
</comment>
<dbReference type="InterPro" id="IPR002495">
    <property type="entry name" value="Glyco_trans_8"/>
</dbReference>
<dbReference type="Pfam" id="PF01501">
    <property type="entry name" value="Glyco_transf_8"/>
    <property type="match status" value="1"/>
</dbReference>